<organism evidence="2 3">
    <name type="scientific">Kipferlia bialata</name>
    <dbReference type="NCBI Taxonomy" id="797122"/>
    <lineage>
        <taxon>Eukaryota</taxon>
        <taxon>Metamonada</taxon>
        <taxon>Carpediemonas-like organisms</taxon>
        <taxon>Kipferlia</taxon>
    </lineage>
</organism>
<comment type="caution">
    <text evidence="2">The sequence shown here is derived from an EMBL/GenBank/DDBJ whole genome shotgun (WGS) entry which is preliminary data.</text>
</comment>
<feature type="non-terminal residue" evidence="2">
    <location>
        <position position="1"/>
    </location>
</feature>
<dbReference type="AlphaFoldDB" id="A0A9K3CQW8"/>
<evidence type="ECO:0000313" key="2">
    <source>
        <dbReference type="EMBL" id="GIQ81152.1"/>
    </source>
</evidence>
<dbReference type="SUPFAM" id="SSF52821">
    <property type="entry name" value="Rhodanese/Cell cycle control phosphatase"/>
    <property type="match status" value="1"/>
</dbReference>
<evidence type="ECO:0000313" key="3">
    <source>
        <dbReference type="Proteomes" id="UP000265618"/>
    </source>
</evidence>
<accession>A0A9K3CQW8</accession>
<feature type="domain" description="Rhodanese" evidence="1">
    <location>
        <begin position="19"/>
        <end position="88"/>
    </location>
</feature>
<protein>
    <recommendedName>
        <fullName evidence="1">Rhodanese domain-containing protein</fullName>
    </recommendedName>
</protein>
<reference evidence="2 3" key="1">
    <citation type="journal article" date="2018" name="PLoS ONE">
        <title>The draft genome of Kipferlia bialata reveals reductive genome evolution in fornicate parasites.</title>
        <authorList>
            <person name="Tanifuji G."/>
            <person name="Takabayashi S."/>
            <person name="Kume K."/>
            <person name="Takagi M."/>
            <person name="Nakayama T."/>
            <person name="Kamikawa R."/>
            <person name="Inagaki Y."/>
            <person name="Hashimoto T."/>
        </authorList>
    </citation>
    <scope>NUCLEOTIDE SEQUENCE [LARGE SCALE GENOMIC DNA]</scope>
    <source>
        <strain evidence="2">NY0173</strain>
    </source>
</reference>
<dbReference type="InterPro" id="IPR001763">
    <property type="entry name" value="Rhodanese-like_dom"/>
</dbReference>
<proteinExistence type="predicted"/>
<dbReference type="PROSITE" id="PS50206">
    <property type="entry name" value="RHODANESE_3"/>
    <property type="match status" value="1"/>
</dbReference>
<sequence length="90" mass="10054">MSHPVYVSCAYVHDRMEKDRERTVVIDASGDRTQYLGCRIPGSLFFDYASIYMGDTCTSAPPLPDAETMHLAVCGMGVGRDTHVYVYDIK</sequence>
<keyword evidence="3" id="KW-1185">Reference proteome</keyword>
<dbReference type="Proteomes" id="UP000265618">
    <property type="component" value="Unassembled WGS sequence"/>
</dbReference>
<dbReference type="EMBL" id="BDIP01000320">
    <property type="protein sequence ID" value="GIQ81152.1"/>
    <property type="molecule type" value="Genomic_DNA"/>
</dbReference>
<evidence type="ECO:0000259" key="1">
    <source>
        <dbReference type="PROSITE" id="PS50206"/>
    </source>
</evidence>
<name>A0A9K3CQW8_9EUKA</name>
<dbReference type="OrthoDB" id="270167at2759"/>
<dbReference type="Gene3D" id="3.40.250.10">
    <property type="entry name" value="Rhodanese-like domain"/>
    <property type="match status" value="1"/>
</dbReference>
<dbReference type="InterPro" id="IPR036873">
    <property type="entry name" value="Rhodanese-like_dom_sf"/>
</dbReference>
<gene>
    <name evidence="2" type="ORF">KIPB_002066</name>
</gene>